<proteinExistence type="predicted"/>
<dbReference type="EMBL" id="QVQW01000013">
    <property type="protein sequence ID" value="RKU46657.1"/>
    <property type="molecule type" value="Genomic_DNA"/>
</dbReference>
<evidence type="ECO:0000256" key="1">
    <source>
        <dbReference type="SAM" id="MobiDB-lite"/>
    </source>
</evidence>
<accession>A0A420YFW2</accession>
<feature type="region of interest" description="Disordered" evidence="1">
    <location>
        <begin position="298"/>
        <end position="340"/>
    </location>
</feature>
<dbReference type="PANTHER" id="PTHR39472">
    <property type="entry name" value="EXPRESSED PROTEIN"/>
    <property type="match status" value="1"/>
</dbReference>
<dbReference type="PANTHER" id="PTHR39472:SF1">
    <property type="entry name" value="EXPRESSED PROTEIN"/>
    <property type="match status" value="1"/>
</dbReference>
<evidence type="ECO:0000313" key="2">
    <source>
        <dbReference type="EMBL" id="RKU46657.1"/>
    </source>
</evidence>
<reference evidence="2 3" key="1">
    <citation type="submission" date="2018-08" db="EMBL/GenBank/DDBJ databases">
        <title>Draft genome of the lignicolous fungus Coniochaeta pulveracea.</title>
        <authorList>
            <person name="Borstlap C.J."/>
            <person name="De Witt R.N."/>
            <person name="Botha A."/>
            <person name="Volschenk H."/>
        </authorList>
    </citation>
    <scope>NUCLEOTIDE SEQUENCE [LARGE SCALE GENOMIC DNA]</scope>
    <source>
        <strain evidence="2 3">CAB683</strain>
    </source>
</reference>
<feature type="compositionally biased region" description="Low complexity" evidence="1">
    <location>
        <begin position="327"/>
        <end position="340"/>
    </location>
</feature>
<protein>
    <submittedName>
        <fullName evidence="2">Uncharacterized protein</fullName>
    </submittedName>
</protein>
<name>A0A420YFW2_9PEZI</name>
<dbReference type="AlphaFoldDB" id="A0A420YFW2"/>
<dbReference type="Proteomes" id="UP000275385">
    <property type="component" value="Unassembled WGS sequence"/>
</dbReference>
<organism evidence="2 3">
    <name type="scientific">Coniochaeta pulveracea</name>
    <dbReference type="NCBI Taxonomy" id="177199"/>
    <lineage>
        <taxon>Eukaryota</taxon>
        <taxon>Fungi</taxon>
        <taxon>Dikarya</taxon>
        <taxon>Ascomycota</taxon>
        <taxon>Pezizomycotina</taxon>
        <taxon>Sordariomycetes</taxon>
        <taxon>Sordariomycetidae</taxon>
        <taxon>Coniochaetales</taxon>
        <taxon>Coniochaetaceae</taxon>
        <taxon>Coniochaeta</taxon>
    </lineage>
</organism>
<keyword evidence="3" id="KW-1185">Reference proteome</keyword>
<gene>
    <name evidence="2" type="ORF">DL546_008102</name>
</gene>
<sequence length="340" mass="37441">MNGISNPSIPNQMVGLPTPAGHQAELNYIYGMVEELSRQLAENKRALEEVVSGVGRVRNRARQSNLTNEELLSSAADEIAAQDAALDPLISLLTESLEKAKHSRDANLSLLAQYATALTTMLKSFHDYKARHVADISAWHRSYRSQLAEARSENCRLREQIWDMQAHAGQANESLRKLRKAYDEDKKRWDGRVEHKALRQEVRFWKRMALEGIAADGGEVGEVEFSDDDDLIDVAEKERLKRVAEENDARMAATRALVEAQERQQGQMDGDDAGQVHEGNGQEVFADALARMNQYRESGMNGVGQGGVPMQRETSGTGGPVMPPRPGSAASSTGSTGQAQ</sequence>
<evidence type="ECO:0000313" key="3">
    <source>
        <dbReference type="Proteomes" id="UP000275385"/>
    </source>
</evidence>
<dbReference type="STRING" id="177199.A0A420YFW2"/>
<comment type="caution">
    <text evidence="2">The sequence shown here is derived from an EMBL/GenBank/DDBJ whole genome shotgun (WGS) entry which is preliminary data.</text>
</comment>
<dbReference type="OrthoDB" id="5230543at2759"/>